<dbReference type="PANTHER" id="PTHR13360:SF1">
    <property type="entry name" value="ACTIVATING SIGNAL COINTEGRATOR 1 COMPLEX SUBUNIT 1"/>
    <property type="match status" value="1"/>
</dbReference>
<gene>
    <name evidence="2" type="ORF">PHAECO_LOCUS2133</name>
</gene>
<evidence type="ECO:0000313" key="3">
    <source>
        <dbReference type="Proteomes" id="UP001153737"/>
    </source>
</evidence>
<reference evidence="2" key="1">
    <citation type="submission" date="2022-01" db="EMBL/GenBank/DDBJ databases">
        <authorList>
            <person name="King R."/>
        </authorList>
    </citation>
    <scope>NUCLEOTIDE SEQUENCE</scope>
</reference>
<organism evidence="2 3">
    <name type="scientific">Phaedon cochleariae</name>
    <name type="common">Mustard beetle</name>
    <dbReference type="NCBI Taxonomy" id="80249"/>
    <lineage>
        <taxon>Eukaryota</taxon>
        <taxon>Metazoa</taxon>
        <taxon>Ecdysozoa</taxon>
        <taxon>Arthropoda</taxon>
        <taxon>Hexapoda</taxon>
        <taxon>Insecta</taxon>
        <taxon>Pterygota</taxon>
        <taxon>Neoptera</taxon>
        <taxon>Endopterygota</taxon>
        <taxon>Coleoptera</taxon>
        <taxon>Polyphaga</taxon>
        <taxon>Cucujiformia</taxon>
        <taxon>Chrysomeloidea</taxon>
        <taxon>Chrysomelidae</taxon>
        <taxon>Chrysomelinae</taxon>
        <taxon>Chrysomelini</taxon>
        <taxon>Phaedon</taxon>
    </lineage>
</organism>
<dbReference type="PANTHER" id="PTHR13360">
    <property type="entry name" value="ACTIVATING SIGNAL COINTEGRATOR 1 COMPLEX SUBUNIT 1"/>
    <property type="match status" value="1"/>
</dbReference>
<dbReference type="InterPro" id="IPR009210">
    <property type="entry name" value="ASCC1"/>
</dbReference>
<proteinExistence type="predicted"/>
<dbReference type="Proteomes" id="UP001153737">
    <property type="component" value="Chromosome 10"/>
</dbReference>
<dbReference type="OrthoDB" id="277832at2759"/>
<sequence length="349" mass="40128">MLKAINGPCKPLRMWIDGRCFNLLKINGASAETKLRDDENESRSKEVQAEDNGKFSCSFKLPYIYCLALKQRDVLDTVNLSERTNTTIIIPKLGKDEKMVIRGDTKENVLEALEHMVNAVGQIRSRHAPLQFLSVRCSSEEIQSNFGRFKSEILADEKNIRGMEESIFQRDFKLHLTIDVLVLLDENEKNEAIAALKEYNELIMKPLLQKTGKLRIHLSGIECMNKNYEKVNVLYAKVKLVDETEDITLQKIANDLSHYFYERGLLKSFSADVKLHCTLVNTKYRKVSSSPKRKRVYKESIDARKIMEKYKDFDFGHCDFEQIHLSLMSSSDETSGDGYYKSLSSINLT</sequence>
<dbReference type="EMBL" id="OU896716">
    <property type="protein sequence ID" value="CAH1117508.1"/>
    <property type="molecule type" value="Genomic_DNA"/>
</dbReference>
<dbReference type="AlphaFoldDB" id="A0A9P0DD20"/>
<keyword evidence="3" id="KW-1185">Reference proteome</keyword>
<name>A0A9P0DD20_PHACE</name>
<dbReference type="GO" id="GO:0006355">
    <property type="term" value="P:regulation of DNA-templated transcription"/>
    <property type="evidence" value="ECO:0007669"/>
    <property type="project" value="TreeGrafter"/>
</dbReference>
<evidence type="ECO:0000259" key="1">
    <source>
        <dbReference type="Pfam" id="PF10469"/>
    </source>
</evidence>
<feature type="domain" description="A-kinase anchor protein 7-like phosphoesterase" evidence="1">
    <location>
        <begin position="132"/>
        <end position="348"/>
    </location>
</feature>
<accession>A0A9P0DD20</accession>
<reference evidence="2" key="2">
    <citation type="submission" date="2022-10" db="EMBL/GenBank/DDBJ databases">
        <authorList>
            <consortium name="ENA_rothamsted_submissions"/>
            <consortium name="culmorum"/>
            <person name="King R."/>
        </authorList>
    </citation>
    <scope>NUCLEOTIDE SEQUENCE</scope>
</reference>
<evidence type="ECO:0000313" key="2">
    <source>
        <dbReference type="EMBL" id="CAH1117508.1"/>
    </source>
</evidence>
<dbReference type="GO" id="GO:0005634">
    <property type="term" value="C:nucleus"/>
    <property type="evidence" value="ECO:0007669"/>
    <property type="project" value="TreeGrafter"/>
</dbReference>
<protein>
    <recommendedName>
        <fullName evidence="1">A-kinase anchor protein 7-like phosphoesterase domain-containing protein</fullName>
    </recommendedName>
</protein>
<dbReference type="Pfam" id="PF10469">
    <property type="entry name" value="AKAP7_NLS"/>
    <property type="match status" value="1"/>
</dbReference>
<dbReference type="Gene3D" id="3.90.1140.10">
    <property type="entry name" value="Cyclic phosphodiesterase"/>
    <property type="match status" value="1"/>
</dbReference>
<dbReference type="InterPro" id="IPR019510">
    <property type="entry name" value="AKAP7-like_phosphoesterase"/>
</dbReference>
<dbReference type="GO" id="GO:0006307">
    <property type="term" value="P:DNA alkylation repair"/>
    <property type="evidence" value="ECO:0007669"/>
    <property type="project" value="InterPro"/>
</dbReference>